<organism evidence="1 2">
    <name type="scientific">Araneus ventricosus</name>
    <name type="common">Orbweaver spider</name>
    <name type="synonym">Epeira ventricosa</name>
    <dbReference type="NCBI Taxonomy" id="182803"/>
    <lineage>
        <taxon>Eukaryota</taxon>
        <taxon>Metazoa</taxon>
        <taxon>Ecdysozoa</taxon>
        <taxon>Arthropoda</taxon>
        <taxon>Chelicerata</taxon>
        <taxon>Arachnida</taxon>
        <taxon>Araneae</taxon>
        <taxon>Araneomorphae</taxon>
        <taxon>Entelegynae</taxon>
        <taxon>Araneoidea</taxon>
        <taxon>Araneidae</taxon>
        <taxon>Araneus</taxon>
    </lineage>
</organism>
<dbReference type="EMBL" id="BGPR01127816">
    <property type="protein sequence ID" value="GBN38099.1"/>
    <property type="molecule type" value="Genomic_DNA"/>
</dbReference>
<reference evidence="1 2" key="1">
    <citation type="journal article" date="2019" name="Sci. Rep.">
        <title>Orb-weaving spider Araneus ventricosus genome elucidates the spidroin gene catalogue.</title>
        <authorList>
            <person name="Kono N."/>
            <person name="Nakamura H."/>
            <person name="Ohtoshi R."/>
            <person name="Moran D.A.P."/>
            <person name="Shinohara A."/>
            <person name="Yoshida Y."/>
            <person name="Fujiwara M."/>
            <person name="Mori M."/>
            <person name="Tomita M."/>
            <person name="Arakawa K."/>
        </authorList>
    </citation>
    <scope>NUCLEOTIDE SEQUENCE [LARGE SCALE GENOMIC DNA]</scope>
</reference>
<protein>
    <submittedName>
        <fullName evidence="1">Uncharacterized protein</fullName>
    </submittedName>
</protein>
<name>A0A4Y2NHE5_ARAVE</name>
<keyword evidence="2" id="KW-1185">Reference proteome</keyword>
<comment type="caution">
    <text evidence="1">The sequence shown here is derived from an EMBL/GenBank/DDBJ whole genome shotgun (WGS) entry which is preliminary data.</text>
</comment>
<dbReference type="Proteomes" id="UP000499080">
    <property type="component" value="Unassembled WGS sequence"/>
</dbReference>
<evidence type="ECO:0000313" key="2">
    <source>
        <dbReference type="Proteomes" id="UP000499080"/>
    </source>
</evidence>
<accession>A0A4Y2NHE5</accession>
<sequence length="89" mass="10006">MHLNVFMKDITAFFFSSNDADFQSPPLFSESTTDMSVVFAPLPYYSRLPNPLLCIESTVAALPPLASTQVPDSKESLSKQFWKPYLRQG</sequence>
<evidence type="ECO:0000313" key="1">
    <source>
        <dbReference type="EMBL" id="GBN38099.1"/>
    </source>
</evidence>
<gene>
    <name evidence="1" type="ORF">AVEN_258368_1</name>
</gene>
<dbReference type="AlphaFoldDB" id="A0A4Y2NHE5"/>
<proteinExistence type="predicted"/>